<name>A0ABN6S7W3_9BACT</name>
<organism evidence="1 2">
    <name type="scientific">Pseudodesulfovibrio nedwellii</name>
    <dbReference type="NCBI Taxonomy" id="2973072"/>
    <lineage>
        <taxon>Bacteria</taxon>
        <taxon>Pseudomonadati</taxon>
        <taxon>Thermodesulfobacteriota</taxon>
        <taxon>Desulfovibrionia</taxon>
        <taxon>Desulfovibrionales</taxon>
        <taxon>Desulfovibrionaceae</taxon>
    </lineage>
</organism>
<evidence type="ECO:0000313" key="1">
    <source>
        <dbReference type="EMBL" id="BDQ38473.1"/>
    </source>
</evidence>
<evidence type="ECO:0000313" key="2">
    <source>
        <dbReference type="Proteomes" id="UP001317742"/>
    </source>
</evidence>
<gene>
    <name evidence="1" type="ORF">SYK_28330</name>
</gene>
<keyword evidence="2" id="KW-1185">Reference proteome</keyword>
<accession>A0ABN6S7W3</accession>
<dbReference type="Proteomes" id="UP001317742">
    <property type="component" value="Chromosome"/>
</dbReference>
<protein>
    <submittedName>
        <fullName evidence="1">Uncharacterized protein</fullName>
    </submittedName>
</protein>
<reference evidence="1 2" key="1">
    <citation type="submission" date="2022-08" db="EMBL/GenBank/DDBJ databases">
        <title>Genome Sequence of the sulphate-reducing bacterium, Pseudodesulfovibrio sp. SYK.</title>
        <authorList>
            <person name="Kondo R."/>
            <person name="Kataoka T."/>
        </authorList>
    </citation>
    <scope>NUCLEOTIDE SEQUENCE [LARGE SCALE GENOMIC DNA]</scope>
    <source>
        <strain evidence="1 2">SYK</strain>
    </source>
</reference>
<proteinExistence type="predicted"/>
<dbReference type="RefSeq" id="WP_281760969.1">
    <property type="nucleotide sequence ID" value="NZ_AP026709.1"/>
</dbReference>
<sequence length="111" mass="12622">MSELLSFLSLKISGKLACTSSTKAEAGIDVVIDLKLEERPNELPISGFVEKSNECLSFYVWLPDKIFNHIHMTFVSSKPEVLRIFGTELYYCQGDISGIDLLHRYDEDDIF</sequence>
<dbReference type="EMBL" id="AP026709">
    <property type="protein sequence ID" value="BDQ38473.1"/>
    <property type="molecule type" value="Genomic_DNA"/>
</dbReference>